<evidence type="ECO:0000259" key="3">
    <source>
        <dbReference type="PROSITE" id="PS51272"/>
    </source>
</evidence>
<feature type="domain" description="SLH" evidence="3">
    <location>
        <begin position="756"/>
        <end position="819"/>
    </location>
</feature>
<dbReference type="AlphaFoldDB" id="A0A6N3B2Y1"/>
<reference evidence="4" key="1">
    <citation type="submission" date="2019-11" db="EMBL/GenBank/DDBJ databases">
        <authorList>
            <person name="Feng L."/>
        </authorList>
    </citation>
    <scope>NUCLEOTIDE SEQUENCE</scope>
    <source>
        <strain evidence="4">PgorbachiiLFYP46</strain>
    </source>
</reference>
<dbReference type="InterPro" id="IPR001119">
    <property type="entry name" value="SLH_dom"/>
</dbReference>
<name>A0A6N3B2Y1_9FIRM</name>
<dbReference type="PANTHER" id="PTHR43308">
    <property type="entry name" value="OUTER MEMBRANE PROTEIN ALPHA-RELATED"/>
    <property type="match status" value="1"/>
</dbReference>
<dbReference type="InterPro" id="IPR051465">
    <property type="entry name" value="Cell_Envelope_Struct_Comp"/>
</dbReference>
<feature type="signal peptide" evidence="2">
    <location>
        <begin position="1"/>
        <end position="28"/>
    </location>
</feature>
<gene>
    <name evidence="4" type="primary">ancA_2</name>
    <name evidence="4" type="ORF">PGLFYP46_01473</name>
</gene>
<organism evidence="4">
    <name type="scientific">Peptoniphilus gorbachii</name>
    <dbReference type="NCBI Taxonomy" id="411567"/>
    <lineage>
        <taxon>Bacteria</taxon>
        <taxon>Bacillati</taxon>
        <taxon>Bacillota</taxon>
        <taxon>Tissierellia</taxon>
        <taxon>Tissierellales</taxon>
        <taxon>Peptoniphilaceae</taxon>
        <taxon>Peptoniphilus</taxon>
    </lineage>
</organism>
<dbReference type="EMBL" id="CACRUP010000013">
    <property type="protein sequence ID" value="VYT94312.1"/>
    <property type="molecule type" value="Genomic_DNA"/>
</dbReference>
<dbReference type="Pfam" id="PF00395">
    <property type="entry name" value="SLH"/>
    <property type="match status" value="3"/>
</dbReference>
<sequence>MKKIIKKSLSLFLALVMLVGIMPFNVFAEEPRKVEIELSNIEKAQFEKQNVVGFTADKENLDVNTFLQITEDKDDNNVLKITSDKFGSGGILGFSYKEYMGKAMGMWVPDRWNDEDEGKLDDKFGDDWKAKDKFKKDQLEIATEKWNNTDWDLENSYYELKVKLPKNMEFNKDEIKAEWSEDSFLTQLYDPQEAIIDGNTLIFRAKFKTLKTDIALNSDSENWNKPILNVEIPMAIHYKKGDTIMDYVPEVEQNLRLVDKSKAIQVDGKGIFGFLSVLNPIDLSTFPWELGTFPVNQKLDGDILANGNDTESNKYFSINKDEEFNLTTKLDVSSIKRTVTDPFGFMGMPNDDMKFNQMQIFRFWPALNLGSVFSTTLRFPKEIIVPEDIDEKSLKLKGSKDVFYISKVERSTDPISKETILKIEMPLTEEAKKKMPSLYDLSNTVGSVDSTFYLDIPGLKLSDEAIENEKYTIKGKLGGKVFFRTITDVDDWVASEYKEELREKFGEDVVVQDKTWTNVTHFNEKDPKVNEAIDYMINNHPEIYEGVIPNLLKDAKLRRKYDTNIYSLFVNWKGIQEEGGRDFLYSQEGGDLEDITFTVLCSKKAEPTPGPTPTPEPEPTPIPEPEVNPIKIHEYVETHPVITVVDKKDDKKETETLNMHDKYIVGYPDDTIRPDGDMTRAEAIAVLARLQKLDLSDKSSKIYKDTKENLWYNGAINAAFKAGYLLEKEGEKIRPNDKITRAELAELISHIDKKNSAVAPFDDVKGHKFEVAINQAYGNERIKGYPDGTFKPDNTITRAEVATMLNKLYDRFPDKNFIDTNQSLIHNYKDMSHKGHWGYYELVEAYHSHHYLRLSDNKEEWKDIIK</sequence>
<accession>A0A6N3B2Y1</accession>
<feature type="region of interest" description="Disordered" evidence="1">
    <location>
        <begin position="603"/>
        <end position="622"/>
    </location>
</feature>
<evidence type="ECO:0000256" key="1">
    <source>
        <dbReference type="SAM" id="MobiDB-lite"/>
    </source>
</evidence>
<feature type="compositionally biased region" description="Pro residues" evidence="1">
    <location>
        <begin position="608"/>
        <end position="622"/>
    </location>
</feature>
<dbReference type="PANTHER" id="PTHR43308:SF5">
    <property type="entry name" value="S-LAYER PROTEIN _ PEPTIDOGLYCAN ENDO-BETA-N-ACETYLGLUCOSAMINIDASE"/>
    <property type="match status" value="1"/>
</dbReference>
<dbReference type="PROSITE" id="PS51272">
    <property type="entry name" value="SLH"/>
    <property type="match status" value="2"/>
</dbReference>
<proteinExistence type="predicted"/>
<keyword evidence="2" id="KW-0732">Signal</keyword>
<feature type="chain" id="PRO_5026766207" evidence="2">
    <location>
        <begin position="29"/>
        <end position="866"/>
    </location>
</feature>
<evidence type="ECO:0000256" key="2">
    <source>
        <dbReference type="SAM" id="SignalP"/>
    </source>
</evidence>
<protein>
    <submittedName>
        <fullName evidence="4">Cellulosome-anchoring protein</fullName>
    </submittedName>
</protein>
<feature type="domain" description="SLH" evidence="3">
    <location>
        <begin position="637"/>
        <end position="701"/>
    </location>
</feature>
<dbReference type="RefSeq" id="WP_421949797.1">
    <property type="nucleotide sequence ID" value="NZ_CACRUP010000013.1"/>
</dbReference>
<evidence type="ECO:0000313" key="4">
    <source>
        <dbReference type="EMBL" id="VYT94312.1"/>
    </source>
</evidence>